<evidence type="ECO:0000313" key="3">
    <source>
        <dbReference type="Proteomes" id="UP000324748"/>
    </source>
</evidence>
<feature type="compositionally biased region" description="Polar residues" evidence="1">
    <location>
        <begin position="303"/>
        <end position="324"/>
    </location>
</feature>
<keyword evidence="3" id="KW-1185">Reference proteome</keyword>
<reference evidence="2 3" key="1">
    <citation type="submission" date="2019-05" db="EMBL/GenBank/DDBJ databases">
        <title>Emergence of the Ug99 lineage of the wheat stem rust pathogen through somatic hybridization.</title>
        <authorList>
            <person name="Li F."/>
            <person name="Upadhyaya N.M."/>
            <person name="Sperschneider J."/>
            <person name="Matny O."/>
            <person name="Nguyen-Phuc H."/>
            <person name="Mago R."/>
            <person name="Raley C."/>
            <person name="Miller M.E."/>
            <person name="Silverstein K.A.T."/>
            <person name="Henningsen E."/>
            <person name="Hirsch C.D."/>
            <person name="Visser B."/>
            <person name="Pretorius Z.A."/>
            <person name="Steffenson B.J."/>
            <person name="Schwessinger B."/>
            <person name="Dodds P.N."/>
            <person name="Figueroa M."/>
        </authorList>
    </citation>
    <scope>NUCLEOTIDE SEQUENCE [LARGE SCALE GENOMIC DNA]</scope>
    <source>
        <strain evidence="2">21-0</strain>
    </source>
</reference>
<protein>
    <submittedName>
        <fullName evidence="2">Uncharacterized protein</fullName>
    </submittedName>
</protein>
<dbReference type="AlphaFoldDB" id="A0A5B0PR92"/>
<evidence type="ECO:0000256" key="1">
    <source>
        <dbReference type="SAM" id="MobiDB-lite"/>
    </source>
</evidence>
<dbReference type="PANTHER" id="PTHR11362:SF82">
    <property type="entry name" value="PHOSPHATIDYLETHANOLAMINE-BINDING PROTEIN 4"/>
    <property type="match status" value="1"/>
</dbReference>
<dbReference type="SUPFAM" id="SSF49777">
    <property type="entry name" value="PEBP-like"/>
    <property type="match status" value="1"/>
</dbReference>
<dbReference type="OrthoDB" id="2506647at2759"/>
<organism evidence="2 3">
    <name type="scientific">Puccinia graminis f. sp. tritici</name>
    <dbReference type="NCBI Taxonomy" id="56615"/>
    <lineage>
        <taxon>Eukaryota</taxon>
        <taxon>Fungi</taxon>
        <taxon>Dikarya</taxon>
        <taxon>Basidiomycota</taxon>
        <taxon>Pucciniomycotina</taxon>
        <taxon>Pucciniomycetes</taxon>
        <taxon>Pucciniales</taxon>
        <taxon>Pucciniaceae</taxon>
        <taxon>Puccinia</taxon>
    </lineage>
</organism>
<dbReference type="PANTHER" id="PTHR11362">
    <property type="entry name" value="PHOSPHATIDYLETHANOLAMINE-BINDING PROTEIN"/>
    <property type="match status" value="1"/>
</dbReference>
<feature type="compositionally biased region" description="Polar residues" evidence="1">
    <location>
        <begin position="248"/>
        <end position="273"/>
    </location>
</feature>
<feature type="region of interest" description="Disordered" evidence="1">
    <location>
        <begin position="226"/>
        <end position="278"/>
    </location>
</feature>
<feature type="region of interest" description="Disordered" evidence="1">
    <location>
        <begin position="302"/>
        <end position="324"/>
    </location>
</feature>
<dbReference type="Gene3D" id="3.90.280.10">
    <property type="entry name" value="PEBP-like"/>
    <property type="match status" value="1"/>
</dbReference>
<feature type="compositionally biased region" description="Low complexity" evidence="1">
    <location>
        <begin position="226"/>
        <end position="247"/>
    </location>
</feature>
<dbReference type="Proteomes" id="UP000324748">
    <property type="component" value="Unassembled WGS sequence"/>
</dbReference>
<evidence type="ECO:0000313" key="2">
    <source>
        <dbReference type="EMBL" id="KAA1103416.1"/>
    </source>
</evidence>
<dbReference type="InterPro" id="IPR035810">
    <property type="entry name" value="PEBP_euk"/>
</dbReference>
<comment type="caution">
    <text evidence="2">The sequence shown here is derived from an EMBL/GenBank/DDBJ whole genome shotgun (WGS) entry which is preliminary data.</text>
</comment>
<sequence length="354" mass="37158">MWTSLVKSAFGLTMAAQMATSRTIVSRQEQCESATSDAAQAACAMKAAFGGSSIIPQLFPDFSPKAALSVKYGDVTIGGAQQMSPTKVAAQPFLSLSFISSDAQSFKKAYVVVGLEYRQKSKTMDLMWLQSSVKIDGNTGLMSSSTPPIVKYKSPNPNPGSGTNEYILFVFQDPGLDNLLKQNPQMASALSGAFDFQGFMAKTKLTNQVVAGSYFKSSVDGSFINSPAPSASTPSQAQVPQSPPVSSRVANDSSVPTTPPKSQYQAQSQSDSPTAPIAPVQSMSEAAPIAPVQSTGEAAPITPAQSISEPDTPSAPSNQTEPEQKVTSNAIITLEAQKYMLSLVAVVVFGVSQL</sequence>
<dbReference type="EMBL" id="VSWC01000042">
    <property type="protein sequence ID" value="KAA1103416.1"/>
    <property type="molecule type" value="Genomic_DNA"/>
</dbReference>
<proteinExistence type="predicted"/>
<gene>
    <name evidence="2" type="ORF">PGT21_017271</name>
</gene>
<accession>A0A5B0PR92</accession>
<dbReference type="InterPro" id="IPR036610">
    <property type="entry name" value="PEBP-like_sf"/>
</dbReference>
<name>A0A5B0PR92_PUCGR</name>